<proteinExistence type="predicted"/>
<evidence type="ECO:0000313" key="3">
    <source>
        <dbReference type="Proteomes" id="UP000321484"/>
    </source>
</evidence>
<dbReference type="AlphaFoldDB" id="A0A511YTU8"/>
<organism evidence="2 3">
    <name type="scientific">Actinotalea fermentans</name>
    <dbReference type="NCBI Taxonomy" id="43671"/>
    <lineage>
        <taxon>Bacteria</taxon>
        <taxon>Bacillati</taxon>
        <taxon>Actinomycetota</taxon>
        <taxon>Actinomycetes</taxon>
        <taxon>Micrococcales</taxon>
        <taxon>Cellulomonadaceae</taxon>
        <taxon>Actinotalea</taxon>
    </lineage>
</organism>
<feature type="domain" description="Metallo-beta-lactamase" evidence="1">
    <location>
        <begin position="21"/>
        <end position="212"/>
    </location>
</feature>
<dbReference type="Proteomes" id="UP000321484">
    <property type="component" value="Unassembled WGS sequence"/>
</dbReference>
<comment type="caution">
    <text evidence="2">The sequence shown here is derived from an EMBL/GenBank/DDBJ whole genome shotgun (WGS) entry which is preliminary data.</text>
</comment>
<gene>
    <name evidence="2" type="ORF">AFE02nite_03560</name>
</gene>
<dbReference type="RefSeq" id="WP_052113592.1">
    <property type="nucleotide sequence ID" value="NZ_BJYK01000001.1"/>
</dbReference>
<keyword evidence="2" id="KW-0378">Hydrolase</keyword>
<reference evidence="2 3" key="1">
    <citation type="submission" date="2019-07" db="EMBL/GenBank/DDBJ databases">
        <title>Whole genome shotgun sequence of Actinotalea fermentans NBRC 105374.</title>
        <authorList>
            <person name="Hosoyama A."/>
            <person name="Uohara A."/>
            <person name="Ohji S."/>
            <person name="Ichikawa N."/>
        </authorList>
    </citation>
    <scope>NUCLEOTIDE SEQUENCE [LARGE SCALE GENOMIC DNA]</scope>
    <source>
        <strain evidence="2 3">NBRC 105374</strain>
    </source>
</reference>
<evidence type="ECO:0000259" key="1">
    <source>
        <dbReference type="SMART" id="SM00849"/>
    </source>
</evidence>
<dbReference type="SMART" id="SM00849">
    <property type="entry name" value="Lactamase_B"/>
    <property type="match status" value="1"/>
</dbReference>
<dbReference type="EMBL" id="BJYK01000001">
    <property type="protein sequence ID" value="GEN78622.1"/>
    <property type="molecule type" value="Genomic_DNA"/>
</dbReference>
<name>A0A511YTU8_9CELL</name>
<dbReference type="GO" id="GO:0016787">
    <property type="term" value="F:hydrolase activity"/>
    <property type="evidence" value="ECO:0007669"/>
    <property type="project" value="UniProtKB-KW"/>
</dbReference>
<dbReference type="OrthoDB" id="3813329at2"/>
<sequence length="270" mass="28047">MRPLVDVAPGVAVATAEIWATTSTLVVADDGTCLVVDPGVSVADLAGLADAVAARGWRVTAGFSTHPHWDHVLWSARLGDAPRWATPDACTVARETREALVRETDADAPGHDHVLTGRLTALPDAAGPDGAIPLPWSGPRALALPHRAHCPGSAALLLPGPGALCAGDLLSDDEVPLLDLDSPDPVGDHLAAIAMLEATIDRHGVRVVIPGHGTVTDAAGAHARAGRDRAYLRGLMAGDTVTDDRLADPWVAAQHERQLLWARGGRPPEA</sequence>
<dbReference type="SUPFAM" id="SSF56281">
    <property type="entry name" value="Metallo-hydrolase/oxidoreductase"/>
    <property type="match status" value="1"/>
</dbReference>
<dbReference type="PANTHER" id="PTHR42951">
    <property type="entry name" value="METALLO-BETA-LACTAMASE DOMAIN-CONTAINING"/>
    <property type="match status" value="1"/>
</dbReference>
<dbReference type="Gene3D" id="3.60.15.10">
    <property type="entry name" value="Ribonuclease Z/Hydroxyacylglutathione hydrolase-like"/>
    <property type="match status" value="1"/>
</dbReference>
<protein>
    <submittedName>
        <fullName evidence="2">MBL fold metallo-hydrolase</fullName>
    </submittedName>
</protein>
<keyword evidence="3" id="KW-1185">Reference proteome</keyword>
<dbReference type="CDD" id="cd06262">
    <property type="entry name" value="metallo-hydrolase-like_MBL-fold"/>
    <property type="match status" value="1"/>
</dbReference>
<dbReference type="PANTHER" id="PTHR42951:SF22">
    <property type="entry name" value="METALLO BETA-LACTAMASE SUPERFAMILY LIPOPROTEIN"/>
    <property type="match status" value="1"/>
</dbReference>
<dbReference type="InterPro" id="IPR036866">
    <property type="entry name" value="RibonucZ/Hydroxyglut_hydro"/>
</dbReference>
<dbReference type="InterPro" id="IPR001279">
    <property type="entry name" value="Metallo-B-lactamas"/>
</dbReference>
<accession>A0A511YTU8</accession>
<dbReference type="Pfam" id="PF00753">
    <property type="entry name" value="Lactamase_B"/>
    <property type="match status" value="1"/>
</dbReference>
<evidence type="ECO:0000313" key="2">
    <source>
        <dbReference type="EMBL" id="GEN78622.1"/>
    </source>
</evidence>
<dbReference type="InterPro" id="IPR050855">
    <property type="entry name" value="NDM-1-like"/>
</dbReference>